<dbReference type="PROSITE" id="PS51725">
    <property type="entry name" value="ABM"/>
    <property type="match status" value="1"/>
</dbReference>
<evidence type="ECO:0000313" key="3">
    <source>
        <dbReference type="Proteomes" id="UP000070700"/>
    </source>
</evidence>
<organism evidence="2 3">
    <name type="scientific">Mollisia scopiformis</name>
    <name type="common">Conifer needle endophyte fungus</name>
    <name type="synonym">Phialocephala scopiformis</name>
    <dbReference type="NCBI Taxonomy" id="149040"/>
    <lineage>
        <taxon>Eukaryota</taxon>
        <taxon>Fungi</taxon>
        <taxon>Dikarya</taxon>
        <taxon>Ascomycota</taxon>
        <taxon>Pezizomycotina</taxon>
        <taxon>Leotiomycetes</taxon>
        <taxon>Helotiales</taxon>
        <taxon>Mollisiaceae</taxon>
        <taxon>Mollisia</taxon>
    </lineage>
</organism>
<dbReference type="Gene3D" id="3.30.70.100">
    <property type="match status" value="1"/>
</dbReference>
<evidence type="ECO:0000313" key="2">
    <source>
        <dbReference type="EMBL" id="KUJ15081.1"/>
    </source>
</evidence>
<dbReference type="InterPro" id="IPR011008">
    <property type="entry name" value="Dimeric_a/b-barrel"/>
</dbReference>
<keyword evidence="3" id="KW-1185">Reference proteome</keyword>
<dbReference type="EMBL" id="KQ947419">
    <property type="protein sequence ID" value="KUJ15081.1"/>
    <property type="molecule type" value="Genomic_DNA"/>
</dbReference>
<name>A0A194X4J1_MOLSC</name>
<dbReference type="SUPFAM" id="SSF54909">
    <property type="entry name" value="Dimeric alpha+beta barrel"/>
    <property type="match status" value="1"/>
</dbReference>
<feature type="domain" description="ABM" evidence="1">
    <location>
        <begin position="16"/>
        <end position="106"/>
    </location>
</feature>
<dbReference type="Proteomes" id="UP000070700">
    <property type="component" value="Unassembled WGS sequence"/>
</dbReference>
<reference evidence="2 3" key="1">
    <citation type="submission" date="2015-10" db="EMBL/GenBank/DDBJ databases">
        <title>Full genome of DAOMC 229536 Phialocephala scopiformis, a fungal endophyte of spruce producing the potent anti-insectan compound rugulosin.</title>
        <authorList>
            <consortium name="DOE Joint Genome Institute"/>
            <person name="Walker A.K."/>
            <person name="Frasz S.L."/>
            <person name="Seifert K.A."/>
            <person name="Miller J.D."/>
            <person name="Mondo S.J."/>
            <person name="Labutti K."/>
            <person name="Lipzen A."/>
            <person name="Dockter R."/>
            <person name="Kennedy M."/>
            <person name="Grigoriev I.V."/>
            <person name="Spatafora J.W."/>
        </authorList>
    </citation>
    <scope>NUCLEOTIDE SEQUENCE [LARGE SCALE GENOMIC DNA]</scope>
    <source>
        <strain evidence="2 3">CBS 120377</strain>
    </source>
</reference>
<dbReference type="GeneID" id="28830961"/>
<accession>A0A194X4J1</accession>
<dbReference type="RefSeq" id="XP_018069436.1">
    <property type="nucleotide sequence ID" value="XM_018221235.1"/>
</dbReference>
<protein>
    <recommendedName>
        <fullName evidence="1">ABM domain-containing protein</fullName>
    </recommendedName>
</protein>
<dbReference type="KEGG" id="psco:LY89DRAFT_751786"/>
<gene>
    <name evidence="2" type="ORF">LY89DRAFT_751786</name>
</gene>
<dbReference type="InParanoid" id="A0A194X4J1"/>
<sequence>MAPKNPDPGSEPKKQLTLFVTIQVDPSNIEKFKEAHRPVWKACSEEPECLLFDVFQDPESPGRFRFVEVWSKGREWFEKEQLTKPYYAALWEKSKPLWTAESESALQLNVEWLTDAFL</sequence>
<dbReference type="InterPro" id="IPR007138">
    <property type="entry name" value="ABM_dom"/>
</dbReference>
<evidence type="ECO:0000259" key="1">
    <source>
        <dbReference type="PROSITE" id="PS51725"/>
    </source>
</evidence>
<proteinExistence type="predicted"/>
<dbReference type="AlphaFoldDB" id="A0A194X4J1"/>
<dbReference type="Pfam" id="PF03992">
    <property type="entry name" value="ABM"/>
    <property type="match status" value="1"/>
</dbReference>
<dbReference type="OrthoDB" id="4126315at2759"/>